<feature type="region of interest" description="Disordered" evidence="1">
    <location>
        <begin position="732"/>
        <end position="766"/>
    </location>
</feature>
<feature type="compositionally biased region" description="Gly residues" evidence="1">
    <location>
        <begin position="734"/>
        <end position="745"/>
    </location>
</feature>
<feature type="compositionally biased region" description="Polar residues" evidence="1">
    <location>
        <begin position="333"/>
        <end position="344"/>
    </location>
</feature>
<accession>A0AAV7K998</accession>
<feature type="region of interest" description="Disordered" evidence="1">
    <location>
        <begin position="152"/>
        <end position="219"/>
    </location>
</feature>
<evidence type="ECO:0000313" key="3">
    <source>
        <dbReference type="Proteomes" id="UP001165289"/>
    </source>
</evidence>
<feature type="compositionally biased region" description="Polar residues" evidence="1">
    <location>
        <begin position="157"/>
        <end position="173"/>
    </location>
</feature>
<evidence type="ECO:0000313" key="2">
    <source>
        <dbReference type="EMBL" id="KAI6657601.1"/>
    </source>
</evidence>
<dbReference type="Proteomes" id="UP001165289">
    <property type="component" value="Unassembled WGS sequence"/>
</dbReference>
<gene>
    <name evidence="2" type="ORF">LOD99_344</name>
</gene>
<reference evidence="2 3" key="1">
    <citation type="journal article" date="2023" name="BMC Biol.">
        <title>The compact genome of the sponge Oopsacas minuta (Hexactinellida) is lacking key metazoan core genes.</title>
        <authorList>
            <person name="Santini S."/>
            <person name="Schenkelaars Q."/>
            <person name="Jourda C."/>
            <person name="Duchesne M."/>
            <person name="Belahbib H."/>
            <person name="Rocher C."/>
            <person name="Selva M."/>
            <person name="Riesgo A."/>
            <person name="Vervoort M."/>
            <person name="Leys S.P."/>
            <person name="Kodjabachian L."/>
            <person name="Le Bivic A."/>
            <person name="Borchiellini C."/>
            <person name="Claverie J.M."/>
            <person name="Renard E."/>
        </authorList>
    </citation>
    <scope>NUCLEOTIDE SEQUENCE [LARGE SCALE GENOMIC DNA]</scope>
    <source>
        <strain evidence="2">SPO-2</strain>
    </source>
</reference>
<dbReference type="EMBL" id="JAKMXF010000111">
    <property type="protein sequence ID" value="KAI6657601.1"/>
    <property type="molecule type" value="Genomic_DNA"/>
</dbReference>
<proteinExistence type="predicted"/>
<evidence type="ECO:0000256" key="1">
    <source>
        <dbReference type="SAM" id="MobiDB-lite"/>
    </source>
</evidence>
<keyword evidence="3" id="KW-1185">Reference proteome</keyword>
<dbReference type="AlphaFoldDB" id="A0AAV7K998"/>
<sequence>MASKLYVSIVTSILMSPINNGKRIKGFKKEYPPLPWYTGSEMEEIMREEQLTAETQDPLPKEDPVLQTLRQKDLKMKRGISLFLSEDPVEETKAKKVCIEPTESISSLSSDEMLTPTDMLSPVAPAPEVEAKRNLSGCFRLEEDLDIDASEYEYGSNRKQTISPKDTNQQNTSTEKEKQSSDLVIEPQDTIMTSSPNTTPPKDKDINTTSPEVSTTPIKDTPTLTEEEVADINRKSFILHYESMCRVVGLSKVGRETLLKEWQEQEVGSKTKPVGILKNPTERFDIKTDTNSLNTLNTPTTDKVVSFCIPQTSLATDTNHVVNVSQTSSNSNLPSLPTESSTAGSACEEPTTPILTPSPLIHPLPSAFMSTPLRGVPTDKGPVSSASFPKPPLISQDISIIPPITNQTKYPFQSLVTSPEVFQAPLSSKSVISQPTHLQTSFLAPIMSNPLSVLPTTSQAITPVIIISSSSNKPFNPLLFLSKSQAVSTPQSSLISNSLFKMPATSSSLANPVSLFQTFQNTSVPKTTQTISSASSLFQLPVTPSTSTSPAYPVSLFQTFQNPAVPKITQTISSGSSLFQLPVTPSSSTSLTSTSTPIFSFLAPSNSKANQLQPATNLLKSNKPFHNLELSYSIPTTSKPQFTPLAPSSFKPLLATNSPFQPVIKSTPSSFLPQDPPAPSVNFQANPVSAPAFQFNPQPSEPPLPTVPTFTSGIPMNFAFGQTTDTNSSAIFLGTGGGRGSGSGTSSGTSQSPYRPARNTFKKKRK</sequence>
<comment type="caution">
    <text evidence="2">The sequence shown here is derived from an EMBL/GenBank/DDBJ whole genome shotgun (WGS) entry which is preliminary data.</text>
</comment>
<protein>
    <submittedName>
        <fullName evidence="2">Uncharacterized protein</fullName>
    </submittedName>
</protein>
<feature type="compositionally biased region" description="Polar residues" evidence="1">
    <location>
        <begin position="207"/>
        <end position="219"/>
    </location>
</feature>
<organism evidence="2 3">
    <name type="scientific">Oopsacas minuta</name>
    <dbReference type="NCBI Taxonomy" id="111878"/>
    <lineage>
        <taxon>Eukaryota</taxon>
        <taxon>Metazoa</taxon>
        <taxon>Porifera</taxon>
        <taxon>Hexactinellida</taxon>
        <taxon>Hexasterophora</taxon>
        <taxon>Lyssacinosida</taxon>
        <taxon>Leucopsacidae</taxon>
        <taxon>Oopsacas</taxon>
    </lineage>
</organism>
<feature type="region of interest" description="Disordered" evidence="1">
    <location>
        <begin position="325"/>
        <end position="349"/>
    </location>
</feature>
<name>A0AAV7K998_9METZ</name>